<dbReference type="HAMAP" id="MF_01916">
    <property type="entry name" value="Cardiolipin_synth_Cls"/>
    <property type="match status" value="1"/>
</dbReference>
<evidence type="ECO:0000256" key="9">
    <source>
        <dbReference type="ARBA" id="ARBA00023209"/>
    </source>
</evidence>
<feature type="transmembrane region" description="Helical" evidence="11">
    <location>
        <begin position="61"/>
        <end position="79"/>
    </location>
</feature>
<keyword evidence="5" id="KW-0677">Repeat</keyword>
<dbReference type="GO" id="GO:0008808">
    <property type="term" value="F:cardiolipin synthase activity"/>
    <property type="evidence" value="ECO:0007669"/>
    <property type="project" value="UniProtKB-UniRule"/>
</dbReference>
<feature type="domain" description="PLD phosphodiesterase" evidence="13">
    <location>
        <begin position="237"/>
        <end position="264"/>
    </location>
</feature>
<dbReference type="SUPFAM" id="SSF56024">
    <property type="entry name" value="Phospholipase D/nuclease"/>
    <property type="match status" value="2"/>
</dbReference>
<dbReference type="SMART" id="SM00155">
    <property type="entry name" value="PLDc"/>
    <property type="match status" value="2"/>
</dbReference>
<feature type="transmembrane region" description="Helical" evidence="11">
    <location>
        <begin position="32"/>
        <end position="49"/>
    </location>
</feature>
<keyword evidence="1 11" id="KW-1003">Cell membrane</keyword>
<comment type="function">
    <text evidence="11">Catalyzes the reversible phosphatidyl group transfer from one phosphatidylglycerol molecule to another to form cardiolipin (CL) (diphosphatidylglycerol) and glycerol.</text>
</comment>
<dbReference type="CDD" id="cd09112">
    <property type="entry name" value="PLDc_CLS_2"/>
    <property type="match status" value="1"/>
</dbReference>
<feature type="active site" evidence="11">
    <location>
        <position position="249"/>
    </location>
</feature>
<dbReference type="GO" id="GO:0032049">
    <property type="term" value="P:cardiolipin biosynthetic process"/>
    <property type="evidence" value="ECO:0007669"/>
    <property type="project" value="UniProtKB-UniRule"/>
</dbReference>
<comment type="caution">
    <text evidence="14">The sequence shown here is derived from an EMBL/GenBank/DDBJ whole genome shotgun (WGS) entry which is preliminary data.</text>
</comment>
<dbReference type="OrthoDB" id="9762009at2"/>
<dbReference type="Proteomes" id="UP000037146">
    <property type="component" value="Unassembled WGS sequence"/>
</dbReference>
<gene>
    <name evidence="14" type="ORF">AC625_13130</name>
</gene>
<keyword evidence="6 11" id="KW-1133">Transmembrane helix</keyword>
<feature type="active site" evidence="11">
    <location>
        <position position="421"/>
    </location>
</feature>
<dbReference type="NCBIfam" id="TIGR04265">
    <property type="entry name" value="bac_cardiolipin"/>
    <property type="match status" value="1"/>
</dbReference>
<dbReference type="STRING" id="1679170.AC625_13130"/>
<dbReference type="PANTHER" id="PTHR21248">
    <property type="entry name" value="CARDIOLIPIN SYNTHASE"/>
    <property type="match status" value="1"/>
</dbReference>
<dbReference type="EMBL" id="LFZW01000001">
    <property type="protein sequence ID" value="KMY50324.1"/>
    <property type="molecule type" value="Genomic_DNA"/>
</dbReference>
<evidence type="ECO:0000256" key="12">
    <source>
        <dbReference type="NCBIfam" id="TIGR04265"/>
    </source>
</evidence>
<keyword evidence="9 11" id="KW-0594">Phospholipid biosynthesis</keyword>
<comment type="similarity">
    <text evidence="11">Belongs to the phospholipase D family. Cardiolipin synthase subfamily.</text>
</comment>
<dbReference type="InterPro" id="IPR025202">
    <property type="entry name" value="PLD-like_dom"/>
</dbReference>
<dbReference type="PATRIC" id="fig|1679170.3.peg.2995"/>
<dbReference type="FunFam" id="3.30.870.10:FF:000014">
    <property type="entry name" value="Cardiolipin synthase"/>
    <property type="match status" value="1"/>
</dbReference>
<keyword evidence="8 11" id="KW-0472">Membrane</keyword>
<evidence type="ECO:0000256" key="5">
    <source>
        <dbReference type="ARBA" id="ARBA00022737"/>
    </source>
</evidence>
<evidence type="ECO:0000313" key="14">
    <source>
        <dbReference type="EMBL" id="KMY50324.1"/>
    </source>
</evidence>
<evidence type="ECO:0000256" key="6">
    <source>
        <dbReference type="ARBA" id="ARBA00022989"/>
    </source>
</evidence>
<keyword evidence="15" id="KW-1185">Reference proteome</keyword>
<feature type="active site" evidence="11">
    <location>
        <position position="419"/>
    </location>
</feature>
<dbReference type="InterPro" id="IPR001736">
    <property type="entry name" value="PLipase_D/transphosphatidylase"/>
</dbReference>
<proteinExistence type="inferred from homology"/>
<keyword evidence="2 11" id="KW-0444">Lipid biosynthesis</keyword>
<organism evidence="14 15">
    <name type="scientific">Peribacillus loiseleuriae</name>
    <dbReference type="NCBI Taxonomy" id="1679170"/>
    <lineage>
        <taxon>Bacteria</taxon>
        <taxon>Bacillati</taxon>
        <taxon>Bacillota</taxon>
        <taxon>Bacilli</taxon>
        <taxon>Bacillales</taxon>
        <taxon>Bacillaceae</taxon>
        <taxon>Peribacillus</taxon>
    </lineage>
</organism>
<feature type="active site" evidence="11">
    <location>
        <position position="242"/>
    </location>
</feature>
<evidence type="ECO:0000256" key="10">
    <source>
        <dbReference type="ARBA" id="ARBA00023264"/>
    </source>
</evidence>
<dbReference type="CDD" id="cd09110">
    <property type="entry name" value="PLDc_CLS_1"/>
    <property type="match status" value="1"/>
</dbReference>
<evidence type="ECO:0000313" key="15">
    <source>
        <dbReference type="Proteomes" id="UP000037146"/>
    </source>
</evidence>
<feature type="domain" description="PLD phosphodiesterase" evidence="13">
    <location>
        <begin position="414"/>
        <end position="441"/>
    </location>
</feature>
<dbReference type="PANTHER" id="PTHR21248:SF20">
    <property type="entry name" value="CARDIOLIPIN SYNTHASE YWIE-RELATED"/>
    <property type="match status" value="1"/>
</dbReference>
<dbReference type="GO" id="GO:0005886">
    <property type="term" value="C:plasma membrane"/>
    <property type="evidence" value="ECO:0007669"/>
    <property type="project" value="UniProtKB-SubCell"/>
</dbReference>
<name>A0A0K9GUF8_9BACI</name>
<protein>
    <recommendedName>
        <fullName evidence="11 12">Cardiolipin synthase</fullName>
        <shortName evidence="11">CL synthase</shortName>
        <ecNumber evidence="11 12">2.7.8.-</ecNumber>
    </recommendedName>
</protein>
<evidence type="ECO:0000256" key="3">
    <source>
        <dbReference type="ARBA" id="ARBA00022679"/>
    </source>
</evidence>
<accession>A0A0K9GUF8</accession>
<evidence type="ECO:0000256" key="4">
    <source>
        <dbReference type="ARBA" id="ARBA00022692"/>
    </source>
</evidence>
<keyword evidence="3 11" id="KW-0808">Transferase</keyword>
<feature type="active site" evidence="11">
    <location>
        <position position="244"/>
    </location>
</feature>
<comment type="catalytic activity">
    <reaction evidence="11">
        <text>2 a 1,2-diacyl-sn-glycero-3-phospho-(1'-sn-glycerol) = a cardiolipin + glycerol</text>
        <dbReference type="Rhea" id="RHEA:31451"/>
        <dbReference type="ChEBI" id="CHEBI:17754"/>
        <dbReference type="ChEBI" id="CHEBI:62237"/>
        <dbReference type="ChEBI" id="CHEBI:64716"/>
    </reaction>
</comment>
<keyword evidence="7 11" id="KW-0443">Lipid metabolism</keyword>
<dbReference type="PROSITE" id="PS50035">
    <property type="entry name" value="PLD"/>
    <property type="match status" value="2"/>
</dbReference>
<evidence type="ECO:0000256" key="7">
    <source>
        <dbReference type="ARBA" id="ARBA00023098"/>
    </source>
</evidence>
<keyword evidence="10 11" id="KW-1208">Phospholipid metabolism</keyword>
<dbReference type="Pfam" id="PF13091">
    <property type="entry name" value="PLDc_2"/>
    <property type="match status" value="2"/>
</dbReference>
<dbReference type="InterPro" id="IPR030874">
    <property type="entry name" value="Cardiolipin_synth_Firmi"/>
</dbReference>
<evidence type="ECO:0000256" key="1">
    <source>
        <dbReference type="ARBA" id="ARBA00022475"/>
    </source>
</evidence>
<evidence type="ECO:0000256" key="11">
    <source>
        <dbReference type="HAMAP-Rule" id="MF_01916"/>
    </source>
</evidence>
<dbReference type="RefSeq" id="WP_049681677.1">
    <property type="nucleotide sequence ID" value="NZ_LFZW01000001.1"/>
</dbReference>
<dbReference type="AlphaFoldDB" id="A0A0K9GUF8"/>
<keyword evidence="4 11" id="KW-0812">Transmembrane</keyword>
<dbReference type="InterPro" id="IPR022924">
    <property type="entry name" value="Cardiolipin_synthase"/>
</dbReference>
<sequence>MKRRRMEFIFLFVLMLSVYIVLFGSFSSNLKLFSIGLYVLIILITMYSLMLEYRSSHHTLLWMYVLLFIPVFGYMFYLYSGQLYLKGYLFRTKRHRNREEWKKLVNQATSPDLSFLNDHQRAFSTFASNASQTAFSTNSNTYVLKNGKETFSEIIKKLKEAKQFIHIEYYIFRSDRLGKEIIHILMEKAKEGVEVLFIFDAAGSFSLAKSDIKDMISAGVKVQPFSPLKSGFFNQKFNFRNHRKIIVIDGEIGFVGGLNVGEEYLGRNKKIGFWRDTHLEVKGEAVYTLHTVFLMDWEYVSGEQVLNERAKMMQTHKPGDGAVQIVASGPDTQQGIMSDFYYSLISCATKSIWIATPYFVPDEAIRAAMKSAAQKGVQVRLMIPEINDGFLTQYASRSYFNELLECNVEIYLYKKGFLHQKVIIVDHDMATIGTANMDKRSFHLNFEVNVFLLGTQSINELVEDYEGDILESEKVEIDTYRKRGFVVKSKEAFSRLFSDVL</sequence>
<evidence type="ECO:0000259" key="13">
    <source>
        <dbReference type="PROSITE" id="PS50035"/>
    </source>
</evidence>
<dbReference type="Gene3D" id="3.30.870.10">
    <property type="entry name" value="Endonuclease Chain A"/>
    <property type="match status" value="2"/>
</dbReference>
<evidence type="ECO:0000256" key="8">
    <source>
        <dbReference type="ARBA" id="ARBA00023136"/>
    </source>
</evidence>
<comment type="subcellular location">
    <subcellularLocation>
        <location evidence="11">Cell membrane</location>
        <topology evidence="11">Multi-pass membrane protein</topology>
    </subcellularLocation>
</comment>
<feature type="active site" evidence="11">
    <location>
        <position position="426"/>
    </location>
</feature>
<feature type="transmembrane region" description="Helical" evidence="11">
    <location>
        <begin position="7"/>
        <end position="26"/>
    </location>
</feature>
<reference evidence="15" key="1">
    <citation type="submission" date="2015-07" db="EMBL/GenBank/DDBJ databases">
        <title>Genome sequencing project for genomic taxonomy and phylogenomics of Bacillus-like bacteria.</title>
        <authorList>
            <person name="Liu B."/>
            <person name="Wang J."/>
            <person name="Zhu Y."/>
            <person name="Liu G."/>
            <person name="Chen Q."/>
            <person name="Chen Z."/>
            <person name="Lan J."/>
            <person name="Che J."/>
            <person name="Ge C."/>
            <person name="Shi H."/>
            <person name="Pan Z."/>
            <person name="Liu X."/>
        </authorList>
    </citation>
    <scope>NUCLEOTIDE SEQUENCE [LARGE SCALE GENOMIC DNA]</scope>
    <source>
        <strain evidence="15">FJAT-27997</strain>
    </source>
</reference>
<evidence type="ECO:0000256" key="2">
    <source>
        <dbReference type="ARBA" id="ARBA00022516"/>
    </source>
</evidence>
<dbReference type="EC" id="2.7.8.-" evidence="11 12"/>